<protein>
    <submittedName>
        <fullName evidence="1">Uncharacterized protein</fullName>
    </submittedName>
</protein>
<evidence type="ECO:0000313" key="1">
    <source>
        <dbReference type="EMBL" id="PNX56069.1"/>
    </source>
</evidence>
<reference evidence="1 2" key="1">
    <citation type="journal article" date="2014" name="Am. J. Bot.">
        <title>Genome assembly and annotation for red clover (Trifolium pratense; Fabaceae).</title>
        <authorList>
            <person name="Istvanek J."/>
            <person name="Jaros M."/>
            <person name="Krenek A."/>
            <person name="Repkova J."/>
        </authorList>
    </citation>
    <scope>NUCLEOTIDE SEQUENCE [LARGE SCALE GENOMIC DNA]</scope>
    <source>
        <strain evidence="2">cv. Tatra</strain>
        <tissue evidence="1">Young leaves</tissue>
    </source>
</reference>
<proteinExistence type="predicted"/>
<feature type="non-terminal residue" evidence="1">
    <location>
        <position position="1"/>
    </location>
</feature>
<accession>A0A2K3JPU8</accession>
<organism evidence="1 2">
    <name type="scientific">Trifolium pratense</name>
    <name type="common">Red clover</name>
    <dbReference type="NCBI Taxonomy" id="57577"/>
    <lineage>
        <taxon>Eukaryota</taxon>
        <taxon>Viridiplantae</taxon>
        <taxon>Streptophyta</taxon>
        <taxon>Embryophyta</taxon>
        <taxon>Tracheophyta</taxon>
        <taxon>Spermatophyta</taxon>
        <taxon>Magnoliopsida</taxon>
        <taxon>eudicotyledons</taxon>
        <taxon>Gunneridae</taxon>
        <taxon>Pentapetalae</taxon>
        <taxon>rosids</taxon>
        <taxon>fabids</taxon>
        <taxon>Fabales</taxon>
        <taxon>Fabaceae</taxon>
        <taxon>Papilionoideae</taxon>
        <taxon>50 kb inversion clade</taxon>
        <taxon>NPAAA clade</taxon>
        <taxon>Hologalegina</taxon>
        <taxon>IRL clade</taxon>
        <taxon>Trifolieae</taxon>
        <taxon>Trifolium</taxon>
    </lineage>
</organism>
<dbReference type="Proteomes" id="UP000236291">
    <property type="component" value="Unassembled WGS sequence"/>
</dbReference>
<sequence>EQIQLYLLVADQSHIQPDQYNTPTVQPSTSTHSAEIRELRVYTRKNKNQEGKEQQQIQHCLETNPSLGIENTQVMQLWDLIGRTSARTSFEELQVVLD</sequence>
<dbReference type="AlphaFoldDB" id="A0A2K3JPU8"/>
<comment type="caution">
    <text evidence="1">The sequence shown here is derived from an EMBL/GenBank/DDBJ whole genome shotgun (WGS) entry which is preliminary data.</text>
</comment>
<dbReference type="EMBL" id="ASHM01118215">
    <property type="protein sequence ID" value="PNX56069.1"/>
    <property type="molecule type" value="Genomic_DNA"/>
</dbReference>
<reference evidence="1 2" key="2">
    <citation type="journal article" date="2017" name="Front. Plant Sci.">
        <title>Gene Classification and Mining of Molecular Markers Useful in Red Clover (Trifolium pratense) Breeding.</title>
        <authorList>
            <person name="Istvanek J."/>
            <person name="Dluhosova J."/>
            <person name="Dluhos P."/>
            <person name="Patkova L."/>
            <person name="Nedelnik J."/>
            <person name="Repkova J."/>
        </authorList>
    </citation>
    <scope>NUCLEOTIDE SEQUENCE [LARGE SCALE GENOMIC DNA]</scope>
    <source>
        <strain evidence="2">cv. Tatra</strain>
        <tissue evidence="1">Young leaves</tissue>
    </source>
</reference>
<name>A0A2K3JPU8_TRIPR</name>
<gene>
    <name evidence="1" type="ORF">L195_g058027</name>
</gene>
<evidence type="ECO:0000313" key="2">
    <source>
        <dbReference type="Proteomes" id="UP000236291"/>
    </source>
</evidence>